<dbReference type="Gene3D" id="3.40.50.20">
    <property type="match status" value="1"/>
</dbReference>
<name>A0AA94R8Y0_9MYCO</name>
<keyword evidence="5" id="KW-0732">Signal</keyword>
<keyword evidence="3 4" id="KW-0067">ATP-binding</keyword>
<evidence type="ECO:0000313" key="7">
    <source>
        <dbReference type="EMBL" id="TLH62915.1"/>
    </source>
</evidence>
<dbReference type="Proteomes" id="UP000309984">
    <property type="component" value="Unassembled WGS sequence"/>
</dbReference>
<feature type="chain" id="PRO_5041690921" description="ATP-grasp domain-containing protein" evidence="5">
    <location>
        <begin position="19"/>
        <end position="437"/>
    </location>
</feature>
<organism evidence="7 8">
    <name type="scientific">Mycolicibacterium phocaicum</name>
    <dbReference type="NCBI Taxonomy" id="319706"/>
    <lineage>
        <taxon>Bacteria</taxon>
        <taxon>Bacillati</taxon>
        <taxon>Actinomycetota</taxon>
        <taxon>Actinomycetes</taxon>
        <taxon>Mycobacteriales</taxon>
        <taxon>Mycobacteriaceae</taxon>
        <taxon>Mycolicibacterium</taxon>
    </lineage>
</organism>
<comment type="caution">
    <text evidence="7">The sequence shown here is derived from an EMBL/GenBank/DDBJ whole genome shotgun (WGS) entry which is preliminary data.</text>
</comment>
<evidence type="ECO:0000313" key="8">
    <source>
        <dbReference type="Proteomes" id="UP000309984"/>
    </source>
</evidence>
<dbReference type="AlphaFoldDB" id="A0AA94R8Y0"/>
<feature type="domain" description="ATP-grasp" evidence="6">
    <location>
        <begin position="140"/>
        <end position="344"/>
    </location>
</feature>
<protein>
    <recommendedName>
        <fullName evidence="6">ATP-grasp domain-containing protein</fullName>
    </recommendedName>
</protein>
<dbReference type="InterPro" id="IPR011761">
    <property type="entry name" value="ATP-grasp"/>
</dbReference>
<dbReference type="InterPro" id="IPR003806">
    <property type="entry name" value="ATP-grasp_PylC-type"/>
</dbReference>
<keyword evidence="1" id="KW-0436">Ligase</keyword>
<proteinExistence type="predicted"/>
<evidence type="ECO:0000256" key="1">
    <source>
        <dbReference type="ARBA" id="ARBA00022598"/>
    </source>
</evidence>
<dbReference type="EMBL" id="POTM01000053">
    <property type="protein sequence ID" value="TLH62915.1"/>
    <property type="molecule type" value="Genomic_DNA"/>
</dbReference>
<feature type="signal peptide" evidence="5">
    <location>
        <begin position="1"/>
        <end position="18"/>
    </location>
</feature>
<dbReference type="Gene3D" id="3.30.470.20">
    <property type="entry name" value="ATP-grasp fold, B domain"/>
    <property type="match status" value="1"/>
</dbReference>
<evidence type="ECO:0000256" key="4">
    <source>
        <dbReference type="PROSITE-ProRule" id="PRU00409"/>
    </source>
</evidence>
<dbReference type="InterPro" id="IPR052032">
    <property type="entry name" value="ATP-dep_AA_Ligase"/>
</dbReference>
<dbReference type="PANTHER" id="PTHR43585">
    <property type="entry name" value="FUMIPYRROLE BIOSYNTHESIS PROTEIN C"/>
    <property type="match status" value="1"/>
</dbReference>
<evidence type="ECO:0000256" key="2">
    <source>
        <dbReference type="ARBA" id="ARBA00022741"/>
    </source>
</evidence>
<dbReference type="GO" id="GO:0005524">
    <property type="term" value="F:ATP binding"/>
    <property type="evidence" value="ECO:0007669"/>
    <property type="project" value="UniProtKB-UniRule"/>
</dbReference>
<evidence type="ECO:0000256" key="5">
    <source>
        <dbReference type="SAM" id="SignalP"/>
    </source>
</evidence>
<dbReference type="PROSITE" id="PS50975">
    <property type="entry name" value="ATP_GRASP"/>
    <property type="match status" value="1"/>
</dbReference>
<keyword evidence="2 4" id="KW-0547">Nucleotide-binding</keyword>
<dbReference type="PANTHER" id="PTHR43585:SF2">
    <property type="entry name" value="ATP-GRASP ENZYME FSQD"/>
    <property type="match status" value="1"/>
</dbReference>
<reference evidence="7 8" key="1">
    <citation type="submission" date="2018-01" db="EMBL/GenBank/DDBJ databases">
        <title>Comparative genomics of Mycobacterium mucogenicum and Mycobacterium neoaurum clade members emphasizing tRNA and non-coding RNA.</title>
        <authorList>
            <person name="Behra P.R.K."/>
            <person name="Pettersson B.M.F."/>
            <person name="Das S."/>
            <person name="Dasgupta S."/>
            <person name="Kirsebom L.A."/>
        </authorList>
    </citation>
    <scope>NUCLEOTIDE SEQUENCE [LARGE SCALE GENOMIC DNA]</scope>
    <source>
        <strain evidence="7 8">DSM 45104</strain>
    </source>
</reference>
<keyword evidence="8" id="KW-1185">Reference proteome</keyword>
<dbReference type="SUPFAM" id="SSF56059">
    <property type="entry name" value="Glutathione synthetase ATP-binding domain-like"/>
    <property type="match status" value="1"/>
</dbReference>
<accession>A0AA94R8Y0</accession>
<sequence>MTAMCTISLSLLTAAAVAISPWRVKTPMSVPTERRIAIVYEPDSVPLLILTETATRNGIHLVWLAGQTDARILRRFGSVVITDGSSTEKVTAQLTLHDVVGVTTFADSRIEHAAALARNIGLPANHACTARLLVDKIAQRHALADAGVPGPGFVGIDSPARATSADELLKKLTYPVVVKPASGHGGRDTICIPDFPALAAELAIRCHANPWRPTIIEELLGDFPPTDRGGVGDYVSVEVVVDNGLPSVLAITGRMPLAEPFRETGAFLPAILSPVERHDVADVALKAALALDVQCGCLHIEIKLTTTGPHIIEVNGRVPGGGITDLVAAQTGIDLFECALNSAAGQIVDRRPGNAAGVHYQLALQPPIGQRVRLRPDWSAQLRTVAGIEHVALRSMTAEVDLRDGSYGYLLMARGCADDHEGLLETHRRLNTLLLND</sequence>
<gene>
    <name evidence="7" type="ORF">C1S79_23535</name>
</gene>
<dbReference type="GO" id="GO:0046872">
    <property type="term" value="F:metal ion binding"/>
    <property type="evidence" value="ECO:0007669"/>
    <property type="project" value="InterPro"/>
</dbReference>
<evidence type="ECO:0000259" key="6">
    <source>
        <dbReference type="PROSITE" id="PS50975"/>
    </source>
</evidence>
<dbReference type="GO" id="GO:0016874">
    <property type="term" value="F:ligase activity"/>
    <property type="evidence" value="ECO:0007669"/>
    <property type="project" value="UniProtKB-KW"/>
</dbReference>
<evidence type="ECO:0000256" key="3">
    <source>
        <dbReference type="ARBA" id="ARBA00022840"/>
    </source>
</evidence>
<dbReference type="Pfam" id="PF02655">
    <property type="entry name" value="ATP-grasp_3"/>
    <property type="match status" value="1"/>
</dbReference>